<dbReference type="EMBL" id="MJEQ01000498">
    <property type="protein sequence ID" value="OIT35910.1"/>
    <property type="molecule type" value="Genomic_DNA"/>
</dbReference>
<keyword evidence="5" id="KW-1185">Reference proteome</keyword>
<dbReference type="AlphaFoldDB" id="A0A314L2R7"/>
<dbReference type="Gramene" id="OIT35910">
    <property type="protein sequence ID" value="OIT35910"/>
    <property type="gene ID" value="A4A49_12639"/>
</dbReference>
<evidence type="ECO:0000313" key="5">
    <source>
        <dbReference type="Proteomes" id="UP000187609"/>
    </source>
</evidence>
<reference evidence="4" key="1">
    <citation type="submission" date="2016-11" db="EMBL/GenBank/DDBJ databases">
        <title>The genome of Nicotiana attenuata.</title>
        <authorList>
            <person name="Xu S."/>
            <person name="Brockmoeller T."/>
            <person name="Gaquerel E."/>
            <person name="Navarro A."/>
            <person name="Kuhl H."/>
            <person name="Gase K."/>
            <person name="Ling Z."/>
            <person name="Zhou W."/>
            <person name="Kreitzer C."/>
            <person name="Stanke M."/>
            <person name="Tang H."/>
            <person name="Lyons E."/>
            <person name="Pandey P."/>
            <person name="Pandey S.P."/>
            <person name="Timmermann B."/>
            <person name="Baldwin I.T."/>
        </authorList>
    </citation>
    <scope>NUCLEOTIDE SEQUENCE [LARGE SCALE GENOMIC DNA]</scope>
    <source>
        <strain evidence="4">UT</strain>
    </source>
</reference>
<sequence length="498" mass="54162">MGKGEEEQPVGTSLDAQSTHQNAENRCRGCSRLKGLLSFKCVFVLLLGMGVLLSAIFLWPFFKNGDLGYLDLDNKYKGHDIVASFMLEKPVLFVKDYIVQLADDIFDEISVSNTKVEIISLENIAGPYITEVVFAVDSAVKNIRVSLTALSLVRSEFETVLTGQSALHLTASLFGDPFSFDVLKFRGGITVSPKQSGFLMQQVQILFNFTLNFSIDEIQDNFHELTSQLKSGLHLSSYENLYISLTNTRGSTVDPPTIVQCKVLLAVGINSTRSRLKQLSQTIGSHSDNLGLNNTVFGRVKQVSLSSFLPHSRGGDSGSPSPSPAPLPHHHHHHHHNRDSNLAPATSPAPRVEKGGSISRKVSPVPVPAPASDTVLAPAPTKPKSHEAQPPCHFGRYPRKAKSRPHMVPARAPVRAPHITPSPHQQIHAPTPMPHGLAASSPLPNVVYAHVQPPPKSNSVAEPPDRFTSASPLPSSSSKGIHSSKFWTLLLFLLVLHP</sequence>
<feature type="compositionally biased region" description="Low complexity" evidence="1">
    <location>
        <begin position="469"/>
        <end position="480"/>
    </location>
</feature>
<accession>A0A314L2R7</accession>
<feature type="compositionally biased region" description="Basic residues" evidence="1">
    <location>
        <begin position="396"/>
        <end position="405"/>
    </location>
</feature>
<proteinExistence type="predicted"/>
<dbReference type="KEGG" id="nau:109242751"/>
<feature type="domain" description="DUF7036" evidence="3">
    <location>
        <begin position="208"/>
        <end position="298"/>
    </location>
</feature>
<name>A0A314L2R7_NICAT</name>
<evidence type="ECO:0000256" key="1">
    <source>
        <dbReference type="SAM" id="MobiDB-lite"/>
    </source>
</evidence>
<protein>
    <recommendedName>
        <fullName evidence="3">DUF7036 domain-containing protein</fullName>
    </recommendedName>
</protein>
<feature type="region of interest" description="Disordered" evidence="1">
    <location>
        <begin position="308"/>
        <end position="405"/>
    </location>
</feature>
<gene>
    <name evidence="4" type="ORF">A4A49_12639</name>
</gene>
<feature type="compositionally biased region" description="Basic residues" evidence="1">
    <location>
        <begin position="328"/>
        <end position="337"/>
    </location>
</feature>
<keyword evidence="2" id="KW-0472">Membrane</keyword>
<comment type="caution">
    <text evidence="4">The sequence shown here is derived from an EMBL/GenBank/DDBJ whole genome shotgun (WGS) entry which is preliminary data.</text>
</comment>
<dbReference type="STRING" id="49451.A0A314L2R7"/>
<dbReference type="PANTHER" id="PTHR33826:SF2">
    <property type="entry name" value="HYDROXYPROLINE-RICH GLYCOPROTEIN FAMILY PROTEIN"/>
    <property type="match status" value="1"/>
</dbReference>
<dbReference type="Proteomes" id="UP000187609">
    <property type="component" value="Unassembled WGS sequence"/>
</dbReference>
<dbReference type="Pfam" id="PF23041">
    <property type="entry name" value="DUF7036"/>
    <property type="match status" value="2"/>
</dbReference>
<dbReference type="InterPro" id="IPR055464">
    <property type="entry name" value="DUF7036"/>
</dbReference>
<feature type="transmembrane region" description="Helical" evidence="2">
    <location>
        <begin position="41"/>
        <end position="62"/>
    </location>
</feature>
<keyword evidence="2" id="KW-1133">Transmembrane helix</keyword>
<dbReference type="PANTHER" id="PTHR33826">
    <property type="entry name" value="F20B24.21"/>
    <property type="match status" value="1"/>
</dbReference>
<evidence type="ECO:0000313" key="4">
    <source>
        <dbReference type="EMBL" id="OIT35910.1"/>
    </source>
</evidence>
<feature type="domain" description="DUF7036" evidence="3">
    <location>
        <begin position="84"/>
        <end position="175"/>
    </location>
</feature>
<feature type="region of interest" description="Disordered" evidence="1">
    <location>
        <begin position="452"/>
        <end position="480"/>
    </location>
</feature>
<dbReference type="OrthoDB" id="687571at2759"/>
<organism evidence="4 5">
    <name type="scientific">Nicotiana attenuata</name>
    <name type="common">Coyote tobacco</name>
    <dbReference type="NCBI Taxonomy" id="49451"/>
    <lineage>
        <taxon>Eukaryota</taxon>
        <taxon>Viridiplantae</taxon>
        <taxon>Streptophyta</taxon>
        <taxon>Embryophyta</taxon>
        <taxon>Tracheophyta</taxon>
        <taxon>Spermatophyta</taxon>
        <taxon>Magnoliopsida</taxon>
        <taxon>eudicotyledons</taxon>
        <taxon>Gunneridae</taxon>
        <taxon>Pentapetalae</taxon>
        <taxon>asterids</taxon>
        <taxon>lamiids</taxon>
        <taxon>Solanales</taxon>
        <taxon>Solanaceae</taxon>
        <taxon>Nicotianoideae</taxon>
        <taxon>Nicotianeae</taxon>
        <taxon>Nicotiana</taxon>
    </lineage>
</organism>
<dbReference type="SMR" id="A0A314L2R7"/>
<evidence type="ECO:0000256" key="2">
    <source>
        <dbReference type="SAM" id="Phobius"/>
    </source>
</evidence>
<keyword evidence="2" id="KW-0812">Transmembrane</keyword>
<evidence type="ECO:0000259" key="3">
    <source>
        <dbReference type="Pfam" id="PF23041"/>
    </source>
</evidence>